<keyword evidence="2" id="KW-1185">Reference proteome</keyword>
<organism evidence="1 2">
    <name type="scientific">Eumeta variegata</name>
    <name type="common">Bagworm moth</name>
    <name type="synonym">Eumeta japonica</name>
    <dbReference type="NCBI Taxonomy" id="151549"/>
    <lineage>
        <taxon>Eukaryota</taxon>
        <taxon>Metazoa</taxon>
        <taxon>Ecdysozoa</taxon>
        <taxon>Arthropoda</taxon>
        <taxon>Hexapoda</taxon>
        <taxon>Insecta</taxon>
        <taxon>Pterygota</taxon>
        <taxon>Neoptera</taxon>
        <taxon>Endopterygota</taxon>
        <taxon>Lepidoptera</taxon>
        <taxon>Glossata</taxon>
        <taxon>Ditrysia</taxon>
        <taxon>Tineoidea</taxon>
        <taxon>Psychidae</taxon>
        <taxon>Oiketicinae</taxon>
        <taxon>Eumeta</taxon>
    </lineage>
</organism>
<sequence>MQFNVKRLDVFWTGSAVSWQLKTYGVKWEVGVQRSDVNIRPPFDTDTCSEIDQTAVVTNNIAVDFVPPRVPENIYWAISL</sequence>
<dbReference type="EMBL" id="BGZK01001551">
    <property type="protein sequence ID" value="GBP82174.1"/>
    <property type="molecule type" value="Genomic_DNA"/>
</dbReference>
<reference evidence="1 2" key="1">
    <citation type="journal article" date="2019" name="Commun. Biol.">
        <title>The bagworm genome reveals a unique fibroin gene that provides high tensile strength.</title>
        <authorList>
            <person name="Kono N."/>
            <person name="Nakamura H."/>
            <person name="Ohtoshi R."/>
            <person name="Tomita M."/>
            <person name="Numata K."/>
            <person name="Arakawa K."/>
        </authorList>
    </citation>
    <scope>NUCLEOTIDE SEQUENCE [LARGE SCALE GENOMIC DNA]</scope>
</reference>
<dbReference type="Proteomes" id="UP000299102">
    <property type="component" value="Unassembled WGS sequence"/>
</dbReference>
<gene>
    <name evidence="1" type="ORF">EVAR_60464_1</name>
</gene>
<evidence type="ECO:0000313" key="1">
    <source>
        <dbReference type="EMBL" id="GBP82174.1"/>
    </source>
</evidence>
<comment type="caution">
    <text evidence="1">The sequence shown here is derived from an EMBL/GenBank/DDBJ whole genome shotgun (WGS) entry which is preliminary data.</text>
</comment>
<protein>
    <submittedName>
        <fullName evidence="1">Uncharacterized protein</fullName>
    </submittedName>
</protein>
<accession>A0A4C1Z518</accession>
<proteinExistence type="predicted"/>
<dbReference type="AlphaFoldDB" id="A0A4C1Z518"/>
<evidence type="ECO:0000313" key="2">
    <source>
        <dbReference type="Proteomes" id="UP000299102"/>
    </source>
</evidence>
<name>A0A4C1Z518_EUMVA</name>